<sequence>NTEPIIRVYSEAATPEAAEEIGQQIMKVIEDLAK</sequence>
<feature type="non-terminal residue" evidence="1">
    <location>
        <position position="1"/>
    </location>
</feature>
<dbReference type="EMBL" id="AJWY01008222">
    <property type="protein sequence ID" value="EKC61826.1"/>
    <property type="molecule type" value="Genomic_DNA"/>
</dbReference>
<dbReference type="GO" id="GO:0016868">
    <property type="term" value="F:intramolecular phosphotransferase activity"/>
    <property type="evidence" value="ECO:0007669"/>
    <property type="project" value="InterPro"/>
</dbReference>
<protein>
    <submittedName>
        <fullName evidence="1">Uncharacterized protein</fullName>
    </submittedName>
</protein>
<dbReference type="InterPro" id="IPR036900">
    <property type="entry name" value="A-D-PHexomutase_C_sf"/>
</dbReference>
<proteinExistence type="predicted"/>
<dbReference type="Gene3D" id="3.30.310.50">
    <property type="entry name" value="Alpha-D-phosphohexomutase, C-terminal domain"/>
    <property type="match status" value="1"/>
</dbReference>
<accession>K1TR28</accession>
<organism evidence="1">
    <name type="scientific">human gut metagenome</name>
    <dbReference type="NCBI Taxonomy" id="408170"/>
    <lineage>
        <taxon>unclassified sequences</taxon>
        <taxon>metagenomes</taxon>
        <taxon>organismal metagenomes</taxon>
    </lineage>
</organism>
<name>K1TR28_9ZZZZ</name>
<reference evidence="1" key="1">
    <citation type="journal article" date="2013" name="Environ. Microbiol.">
        <title>Microbiota from the distal guts of lean and obese adolescents exhibit partial functional redundancy besides clear differences in community structure.</title>
        <authorList>
            <person name="Ferrer M."/>
            <person name="Ruiz A."/>
            <person name="Lanza F."/>
            <person name="Haange S.B."/>
            <person name="Oberbach A."/>
            <person name="Till H."/>
            <person name="Bargiela R."/>
            <person name="Campoy C."/>
            <person name="Segura M.T."/>
            <person name="Richter M."/>
            <person name="von Bergen M."/>
            <person name="Seifert J."/>
            <person name="Suarez A."/>
        </authorList>
    </citation>
    <scope>NUCLEOTIDE SEQUENCE</scope>
</reference>
<dbReference type="SUPFAM" id="SSF55957">
    <property type="entry name" value="Phosphoglucomutase, C-terminal domain"/>
    <property type="match status" value="1"/>
</dbReference>
<evidence type="ECO:0000313" key="1">
    <source>
        <dbReference type="EMBL" id="EKC61826.1"/>
    </source>
</evidence>
<gene>
    <name evidence="1" type="ORF">LEA_12155</name>
</gene>
<comment type="caution">
    <text evidence="1">The sequence shown here is derived from an EMBL/GenBank/DDBJ whole genome shotgun (WGS) entry which is preliminary data.</text>
</comment>
<dbReference type="AlphaFoldDB" id="K1TR28"/>